<comment type="function">
    <text evidence="12">Involved in protein export. Acts as a chaperone by maintaining the newly synthesized protein in an open conformation. Functions as a peptidyl-prolyl cis-trans isomerase.</text>
</comment>
<name>A0A1B1U5V3_9HELI</name>
<evidence type="ECO:0000256" key="12">
    <source>
        <dbReference type="HAMAP-Rule" id="MF_00303"/>
    </source>
</evidence>
<dbReference type="InterPro" id="IPR046357">
    <property type="entry name" value="PPIase_dom_sf"/>
</dbReference>
<proteinExistence type="inferred from homology"/>
<dbReference type="RefSeq" id="WP_066340432.1">
    <property type="nucleotide sequence ID" value="NZ_CP016503.1"/>
</dbReference>
<dbReference type="GO" id="GO:0051083">
    <property type="term" value="P:'de novo' cotranslational protein folding"/>
    <property type="evidence" value="ECO:0007669"/>
    <property type="project" value="TreeGrafter"/>
</dbReference>
<accession>A0A1B1U5V3</accession>
<dbReference type="GO" id="GO:0043022">
    <property type="term" value="F:ribosome binding"/>
    <property type="evidence" value="ECO:0007669"/>
    <property type="project" value="TreeGrafter"/>
</dbReference>
<comment type="catalytic activity">
    <reaction evidence="1 12 13">
        <text>[protein]-peptidylproline (omega=180) = [protein]-peptidylproline (omega=0)</text>
        <dbReference type="Rhea" id="RHEA:16237"/>
        <dbReference type="Rhea" id="RHEA-COMP:10747"/>
        <dbReference type="Rhea" id="RHEA-COMP:10748"/>
        <dbReference type="ChEBI" id="CHEBI:83833"/>
        <dbReference type="ChEBI" id="CHEBI:83834"/>
        <dbReference type="EC" id="5.2.1.8"/>
    </reaction>
</comment>
<dbReference type="InterPro" id="IPR037041">
    <property type="entry name" value="Trigger_fac_C_sf"/>
</dbReference>
<dbReference type="InterPro" id="IPR008880">
    <property type="entry name" value="Trigger_fac_C"/>
</dbReference>
<evidence type="ECO:0000256" key="9">
    <source>
        <dbReference type="ARBA" id="ARBA00023235"/>
    </source>
</evidence>
<comment type="domain">
    <text evidence="12">Consists of 3 domains; the N-terminus binds the ribosome, the middle domain has PPIase activity, while the C-terminus has intrinsic chaperone activity on its own.</text>
</comment>
<keyword evidence="5 12" id="KW-0963">Cytoplasm</keyword>
<dbReference type="PANTHER" id="PTHR30560">
    <property type="entry name" value="TRIGGER FACTOR CHAPERONE AND PEPTIDYL-PROLYL CIS/TRANS ISOMERASE"/>
    <property type="match status" value="1"/>
</dbReference>
<evidence type="ECO:0000256" key="15">
    <source>
        <dbReference type="SAM" id="MobiDB-lite"/>
    </source>
</evidence>
<dbReference type="Proteomes" id="UP000092884">
    <property type="component" value="Chromosome"/>
</dbReference>
<dbReference type="Pfam" id="PF05698">
    <property type="entry name" value="Trigger_C"/>
    <property type="match status" value="1"/>
</dbReference>
<keyword evidence="9 12" id="KW-0413">Isomerase</keyword>
<evidence type="ECO:0000259" key="16">
    <source>
        <dbReference type="PROSITE" id="PS50059"/>
    </source>
</evidence>
<evidence type="ECO:0000256" key="13">
    <source>
        <dbReference type="PROSITE-ProRule" id="PRU00277"/>
    </source>
</evidence>
<organism evidence="17 18">
    <name type="scientific">Helicobacter enhydrae</name>
    <dbReference type="NCBI Taxonomy" id="222136"/>
    <lineage>
        <taxon>Bacteria</taxon>
        <taxon>Pseudomonadati</taxon>
        <taxon>Campylobacterota</taxon>
        <taxon>Epsilonproteobacteria</taxon>
        <taxon>Campylobacterales</taxon>
        <taxon>Helicobacteraceae</taxon>
        <taxon>Helicobacter</taxon>
    </lineage>
</organism>
<evidence type="ECO:0000256" key="8">
    <source>
        <dbReference type="ARBA" id="ARBA00023186"/>
    </source>
</evidence>
<keyword evidence="18" id="KW-1185">Reference proteome</keyword>
<dbReference type="AlphaFoldDB" id="A0A1B1U5V3"/>
<dbReference type="PROSITE" id="PS50059">
    <property type="entry name" value="FKBP_PPIASE"/>
    <property type="match status" value="1"/>
</dbReference>
<dbReference type="Gene3D" id="3.30.70.1050">
    <property type="entry name" value="Trigger factor ribosome-binding domain"/>
    <property type="match status" value="1"/>
</dbReference>
<dbReference type="InterPro" id="IPR008881">
    <property type="entry name" value="Trigger_fac_ribosome-bd_bac"/>
</dbReference>
<dbReference type="EMBL" id="CP016503">
    <property type="protein sequence ID" value="ANV98139.1"/>
    <property type="molecule type" value="Genomic_DNA"/>
</dbReference>
<dbReference type="STRING" id="222136.BBW65_04690"/>
<dbReference type="GO" id="GO:0005737">
    <property type="term" value="C:cytoplasm"/>
    <property type="evidence" value="ECO:0007669"/>
    <property type="project" value="UniProtKB-SubCell"/>
</dbReference>
<dbReference type="EC" id="5.2.1.8" evidence="3 12"/>
<keyword evidence="6 12" id="KW-0132">Cell division</keyword>
<comment type="subcellular location">
    <subcellularLocation>
        <location evidence="12">Cytoplasm</location>
    </subcellularLocation>
    <text evidence="12">About half TF is bound to the ribosome near the polypeptide exit tunnel while the other half is free in the cytoplasm.</text>
</comment>
<dbReference type="OrthoDB" id="9767721at2"/>
<feature type="domain" description="PPIase FKBP-type" evidence="16">
    <location>
        <begin position="165"/>
        <end position="245"/>
    </location>
</feature>
<dbReference type="GO" id="GO:0043335">
    <property type="term" value="P:protein unfolding"/>
    <property type="evidence" value="ECO:0007669"/>
    <property type="project" value="TreeGrafter"/>
</dbReference>
<comment type="similarity">
    <text evidence="2 12 14">Belongs to the FKBP-type PPIase family. Tig subfamily.</text>
</comment>
<evidence type="ECO:0000313" key="18">
    <source>
        <dbReference type="Proteomes" id="UP000092884"/>
    </source>
</evidence>
<evidence type="ECO:0000256" key="10">
    <source>
        <dbReference type="ARBA" id="ARBA00023306"/>
    </source>
</evidence>
<reference evidence="18" key="1">
    <citation type="submission" date="2016-07" db="EMBL/GenBank/DDBJ databases">
        <authorList>
            <person name="Florea S."/>
            <person name="Webb J.S."/>
            <person name="Jaromczyk J."/>
            <person name="Schardl C.L."/>
        </authorList>
    </citation>
    <scope>NUCLEOTIDE SEQUENCE [LARGE SCALE GENOMIC DNA]</scope>
    <source>
        <strain evidence="18">MIT 01-6242</strain>
    </source>
</reference>
<keyword evidence="8 12" id="KW-0143">Chaperone</keyword>
<keyword evidence="7 12" id="KW-0697">Rotamase</keyword>
<dbReference type="FunFam" id="3.10.50.40:FF:000001">
    <property type="entry name" value="Trigger factor"/>
    <property type="match status" value="1"/>
</dbReference>
<dbReference type="HAMAP" id="MF_00303">
    <property type="entry name" value="Trigger_factor_Tig"/>
    <property type="match status" value="1"/>
</dbReference>
<dbReference type="Pfam" id="PF05697">
    <property type="entry name" value="Trigger_N"/>
    <property type="match status" value="1"/>
</dbReference>
<dbReference type="GO" id="GO:0015031">
    <property type="term" value="P:protein transport"/>
    <property type="evidence" value="ECO:0007669"/>
    <property type="project" value="UniProtKB-UniRule"/>
</dbReference>
<keyword evidence="10 12" id="KW-0131">Cell cycle</keyword>
<evidence type="ECO:0000256" key="4">
    <source>
        <dbReference type="ARBA" id="ARBA00016902"/>
    </source>
</evidence>
<evidence type="ECO:0000256" key="3">
    <source>
        <dbReference type="ARBA" id="ARBA00013194"/>
    </source>
</evidence>
<evidence type="ECO:0000256" key="7">
    <source>
        <dbReference type="ARBA" id="ARBA00023110"/>
    </source>
</evidence>
<dbReference type="GO" id="GO:0044183">
    <property type="term" value="F:protein folding chaperone"/>
    <property type="evidence" value="ECO:0007669"/>
    <property type="project" value="TreeGrafter"/>
</dbReference>
<evidence type="ECO:0000256" key="2">
    <source>
        <dbReference type="ARBA" id="ARBA00005464"/>
    </source>
</evidence>
<evidence type="ECO:0000256" key="11">
    <source>
        <dbReference type="ARBA" id="ARBA00029986"/>
    </source>
</evidence>
<evidence type="ECO:0000256" key="14">
    <source>
        <dbReference type="RuleBase" id="RU003914"/>
    </source>
</evidence>
<dbReference type="PANTHER" id="PTHR30560:SF3">
    <property type="entry name" value="TRIGGER FACTOR-LIKE PROTEIN TIG, CHLOROPLASTIC"/>
    <property type="match status" value="1"/>
</dbReference>
<dbReference type="InterPro" id="IPR027304">
    <property type="entry name" value="Trigger_fact/SurA_dom_sf"/>
</dbReference>
<dbReference type="SUPFAM" id="SSF109998">
    <property type="entry name" value="Triger factor/SurA peptide-binding domain-like"/>
    <property type="match status" value="1"/>
</dbReference>
<evidence type="ECO:0000256" key="5">
    <source>
        <dbReference type="ARBA" id="ARBA00022490"/>
    </source>
</evidence>
<dbReference type="Gene3D" id="3.10.50.40">
    <property type="match status" value="1"/>
</dbReference>
<evidence type="ECO:0000256" key="6">
    <source>
        <dbReference type="ARBA" id="ARBA00022618"/>
    </source>
</evidence>
<dbReference type="InterPro" id="IPR005215">
    <property type="entry name" value="Trig_fac"/>
</dbReference>
<dbReference type="PIRSF" id="PIRSF003095">
    <property type="entry name" value="Trigger_factor"/>
    <property type="match status" value="1"/>
</dbReference>
<dbReference type="SUPFAM" id="SSF102735">
    <property type="entry name" value="Trigger factor ribosome-binding domain"/>
    <property type="match status" value="1"/>
</dbReference>
<dbReference type="Gene3D" id="1.10.3120.10">
    <property type="entry name" value="Trigger factor, C-terminal domain"/>
    <property type="match status" value="1"/>
</dbReference>
<dbReference type="GO" id="GO:0051301">
    <property type="term" value="P:cell division"/>
    <property type="evidence" value="ECO:0007669"/>
    <property type="project" value="UniProtKB-KW"/>
</dbReference>
<dbReference type="Pfam" id="PF00254">
    <property type="entry name" value="FKBP_C"/>
    <property type="match status" value="1"/>
</dbReference>
<sequence>MSLKVERINEANAIASGVIPSQVVDKKYEEICKKYTKLVSVSGFRKGKVPLSMVKQRFGAQIQQDVEQEVVRASFQDVLKELEVNEDKILGNPSITKFEKVNQDINVEFKMSIAPKIDLSKLKSCVPSVKIKAPSLKEIDERLDEIAKHNAPLVEAKSSVKLAKDHTANIDFEGFVDGKAFDGGKAEGFDLLIGSGQFIAGFEDQLIGMKKGEEKDIEVTFPKEYPAKDLADKPAVFKVKLNAIKTKDAVVLDDALAQKLLQQEDATLSKLKEEIKQQLINEAKQQAYNQELKPKLVEKILETIHFDLPDLIVEQEMNILLNNYARTLSQEELEAFQKDSKAIESKRKEFEEEAQKSVKMTFIVDLATREFGLQIQDNEVMQTIYYEAMMSGQNPKQILEFYQKNNLLPAVKMAMLQDRFLVMLLDEKYALSVSQETAESQPAKSTEKKPKTKSSTSTTQKAKATKEK</sequence>
<dbReference type="NCBIfam" id="TIGR00115">
    <property type="entry name" value="tig"/>
    <property type="match status" value="1"/>
</dbReference>
<feature type="region of interest" description="Disordered" evidence="15">
    <location>
        <begin position="434"/>
        <end position="468"/>
    </location>
</feature>
<feature type="compositionally biased region" description="Low complexity" evidence="15">
    <location>
        <begin position="453"/>
        <end position="462"/>
    </location>
</feature>
<dbReference type="InterPro" id="IPR001179">
    <property type="entry name" value="PPIase_FKBP_dom"/>
</dbReference>
<dbReference type="GO" id="GO:0003755">
    <property type="term" value="F:peptidyl-prolyl cis-trans isomerase activity"/>
    <property type="evidence" value="ECO:0007669"/>
    <property type="project" value="UniProtKB-UniRule"/>
</dbReference>
<dbReference type="SUPFAM" id="SSF54534">
    <property type="entry name" value="FKBP-like"/>
    <property type="match status" value="1"/>
</dbReference>
<protein>
    <recommendedName>
        <fullName evidence="4 12">Trigger factor</fullName>
        <shortName evidence="12">TF</shortName>
        <ecNumber evidence="3 12">5.2.1.8</ecNumber>
    </recommendedName>
    <alternativeName>
        <fullName evidence="11 12">PPIase</fullName>
    </alternativeName>
</protein>
<dbReference type="InterPro" id="IPR036611">
    <property type="entry name" value="Trigger_fac_ribosome-bd_sf"/>
</dbReference>
<dbReference type="KEGG" id="het:BBW65_04690"/>
<gene>
    <name evidence="12" type="primary">tig</name>
    <name evidence="17" type="ORF">BBW65_04690</name>
</gene>
<evidence type="ECO:0000313" key="17">
    <source>
        <dbReference type="EMBL" id="ANV98139.1"/>
    </source>
</evidence>
<evidence type="ECO:0000256" key="1">
    <source>
        <dbReference type="ARBA" id="ARBA00000971"/>
    </source>
</evidence>